<evidence type="ECO:0000313" key="1">
    <source>
        <dbReference type="EMBL" id="SFP25126.1"/>
    </source>
</evidence>
<dbReference type="AlphaFoldDB" id="A0A1I5NUZ4"/>
<sequence length="86" mass="10332">MLTNRLWVLFVWTFGLFIASQFRIGNIQIKNYLQKNSIVYPYMYKFCKRVITNNFVKKLTSGSVTDTKEIFLETISDEKTYKEFLR</sequence>
<keyword evidence="2" id="KW-1185">Reference proteome</keyword>
<dbReference type="EMBL" id="FOXB01000012">
    <property type="protein sequence ID" value="SFP25126.1"/>
    <property type="molecule type" value="Genomic_DNA"/>
</dbReference>
<reference evidence="1 2" key="1">
    <citation type="submission" date="2016-10" db="EMBL/GenBank/DDBJ databases">
        <authorList>
            <person name="de Groot N.N."/>
        </authorList>
    </citation>
    <scope>NUCLEOTIDE SEQUENCE [LARGE SCALE GENOMIC DNA]</scope>
    <source>
        <strain evidence="1 2">EP1-55-1</strain>
    </source>
</reference>
<dbReference type="Proteomes" id="UP000199227">
    <property type="component" value="Unassembled WGS sequence"/>
</dbReference>
<gene>
    <name evidence="1" type="ORF">SAMN05216234_11214</name>
</gene>
<dbReference type="STRING" id="223786.SAMN05216234_11214"/>
<organism evidence="1 2">
    <name type="scientific">Hydrogenimonas thermophila</name>
    <dbReference type="NCBI Taxonomy" id="223786"/>
    <lineage>
        <taxon>Bacteria</taxon>
        <taxon>Pseudomonadati</taxon>
        <taxon>Campylobacterota</taxon>
        <taxon>Epsilonproteobacteria</taxon>
        <taxon>Campylobacterales</taxon>
        <taxon>Hydrogenimonadaceae</taxon>
        <taxon>Hydrogenimonas</taxon>
    </lineage>
</organism>
<protein>
    <submittedName>
        <fullName evidence="1">Uncharacterized protein</fullName>
    </submittedName>
</protein>
<proteinExistence type="predicted"/>
<accession>A0A1I5NUZ4</accession>
<name>A0A1I5NUZ4_9BACT</name>
<evidence type="ECO:0000313" key="2">
    <source>
        <dbReference type="Proteomes" id="UP000199227"/>
    </source>
</evidence>